<reference evidence="3 4" key="1">
    <citation type="submission" date="2023-10" db="EMBL/GenBank/DDBJ databases">
        <title>Rubellicoccus peritrichatus gen. nov., sp. nov., isolated from an algae of coral reef tank.</title>
        <authorList>
            <person name="Luo J."/>
        </authorList>
    </citation>
    <scope>NUCLEOTIDE SEQUENCE [LARGE SCALE GENOMIC DNA]</scope>
    <source>
        <strain evidence="3 4">CR14</strain>
    </source>
</reference>
<feature type="chain" id="PRO_5042827910" evidence="2">
    <location>
        <begin position="19"/>
        <end position="170"/>
    </location>
</feature>
<organism evidence="3 4">
    <name type="scientific">Rubellicoccus peritrichatus</name>
    <dbReference type="NCBI Taxonomy" id="3080537"/>
    <lineage>
        <taxon>Bacteria</taxon>
        <taxon>Pseudomonadati</taxon>
        <taxon>Verrucomicrobiota</taxon>
        <taxon>Opitutia</taxon>
        <taxon>Puniceicoccales</taxon>
        <taxon>Cerasicoccaceae</taxon>
        <taxon>Rubellicoccus</taxon>
    </lineage>
</organism>
<name>A0AAQ3LEL7_9BACT</name>
<evidence type="ECO:0000256" key="2">
    <source>
        <dbReference type="SAM" id="SignalP"/>
    </source>
</evidence>
<keyword evidence="1" id="KW-0175">Coiled coil</keyword>
<accession>A0AAQ3LEL7</accession>
<gene>
    <name evidence="3" type="ORF">RZN69_05490</name>
</gene>
<dbReference type="Proteomes" id="UP001304300">
    <property type="component" value="Chromosome"/>
</dbReference>
<feature type="coiled-coil region" evidence="1">
    <location>
        <begin position="75"/>
        <end position="102"/>
    </location>
</feature>
<evidence type="ECO:0000313" key="3">
    <source>
        <dbReference type="EMBL" id="WOO42535.1"/>
    </source>
</evidence>
<feature type="signal peptide" evidence="2">
    <location>
        <begin position="1"/>
        <end position="18"/>
    </location>
</feature>
<sequence>MRSLIFLSIFAIATTAFASPRKQRVFNENPKYEPTYDLSLSQDETSQKLSEEAAIIQEESREGPRLTERRQGETFLQYRERLEQARERLEIHEERDEDLKKSQREAILQAQYELRRETFGGSHSAYGHGAGPSGGQYQQPLNLVTLWDYLFSPEEEAAEAPSETEEKSDS</sequence>
<dbReference type="RefSeq" id="WP_317835057.1">
    <property type="nucleotide sequence ID" value="NZ_CP136920.1"/>
</dbReference>
<evidence type="ECO:0000313" key="4">
    <source>
        <dbReference type="Proteomes" id="UP001304300"/>
    </source>
</evidence>
<keyword evidence="2" id="KW-0732">Signal</keyword>
<dbReference type="AlphaFoldDB" id="A0AAQ3LEL7"/>
<protein>
    <submittedName>
        <fullName evidence="3">Uncharacterized protein</fullName>
    </submittedName>
</protein>
<proteinExistence type="predicted"/>
<evidence type="ECO:0000256" key="1">
    <source>
        <dbReference type="SAM" id="Coils"/>
    </source>
</evidence>
<dbReference type="KEGG" id="puo:RZN69_05490"/>
<keyword evidence="4" id="KW-1185">Reference proteome</keyword>
<dbReference type="EMBL" id="CP136920">
    <property type="protein sequence ID" value="WOO42535.1"/>
    <property type="molecule type" value="Genomic_DNA"/>
</dbReference>